<comment type="caution">
    <text evidence="1">The sequence shown here is derived from an EMBL/GenBank/DDBJ whole genome shotgun (WGS) entry which is preliminary data.</text>
</comment>
<keyword evidence="2" id="KW-1185">Reference proteome</keyword>
<dbReference type="RefSeq" id="WP_378138419.1">
    <property type="nucleotide sequence ID" value="NZ_JBHSMI010000052.1"/>
</dbReference>
<name>A0ABW0HYR3_9BACL</name>
<proteinExistence type="predicted"/>
<dbReference type="Proteomes" id="UP001596113">
    <property type="component" value="Unassembled WGS sequence"/>
</dbReference>
<accession>A0ABW0HYR3</accession>
<reference evidence="2" key="1">
    <citation type="journal article" date="2019" name="Int. J. Syst. Evol. Microbiol.">
        <title>The Global Catalogue of Microorganisms (GCM) 10K type strain sequencing project: providing services to taxonomists for standard genome sequencing and annotation.</title>
        <authorList>
            <consortium name="The Broad Institute Genomics Platform"/>
            <consortium name="The Broad Institute Genome Sequencing Center for Infectious Disease"/>
            <person name="Wu L."/>
            <person name="Ma J."/>
        </authorList>
    </citation>
    <scope>NUCLEOTIDE SEQUENCE [LARGE SCALE GENOMIC DNA]</scope>
    <source>
        <strain evidence="2">CGMCC 1.18575</strain>
    </source>
</reference>
<evidence type="ECO:0000313" key="2">
    <source>
        <dbReference type="Proteomes" id="UP001596113"/>
    </source>
</evidence>
<gene>
    <name evidence="1" type="ORF">ACFPOF_26705</name>
</gene>
<protein>
    <recommendedName>
        <fullName evidence="3">WD40 repeat domain-containing protein</fullName>
    </recommendedName>
</protein>
<evidence type="ECO:0000313" key="1">
    <source>
        <dbReference type="EMBL" id="MFC5406341.1"/>
    </source>
</evidence>
<evidence type="ECO:0008006" key="3">
    <source>
        <dbReference type="Google" id="ProtNLM"/>
    </source>
</evidence>
<organism evidence="1 2">
    <name type="scientific">Cohnella soli</name>
    <dbReference type="NCBI Taxonomy" id="425005"/>
    <lineage>
        <taxon>Bacteria</taxon>
        <taxon>Bacillati</taxon>
        <taxon>Bacillota</taxon>
        <taxon>Bacilli</taxon>
        <taxon>Bacillales</taxon>
        <taxon>Paenibacillaceae</taxon>
        <taxon>Cohnella</taxon>
    </lineage>
</organism>
<sequence>MISETISGMALHTDETRLLVGTYYGMLQVLDLTSTKPSPHEIGTSSISESYRWIVWDTRQSLYW</sequence>
<dbReference type="EMBL" id="JBHSMI010000052">
    <property type="protein sequence ID" value="MFC5406341.1"/>
    <property type="molecule type" value="Genomic_DNA"/>
</dbReference>